<protein>
    <submittedName>
        <fullName evidence="1">Uncharacterized protein</fullName>
    </submittedName>
</protein>
<sequence length="67" mass="7694">MSIGHLTFGTPEYVEATKLAERQGKTDELIDKIEALTEELHSSDYYIGSYEQRRRVNLITHLLAELV</sequence>
<evidence type="ECO:0000313" key="2">
    <source>
        <dbReference type="Proteomes" id="UP000288675"/>
    </source>
</evidence>
<accession>A0AAJ3YZE6</accession>
<dbReference type="EMBL" id="CP035232">
    <property type="protein sequence ID" value="QAT64670.1"/>
    <property type="molecule type" value="Genomic_DNA"/>
</dbReference>
<gene>
    <name evidence="1" type="ORF">EQZ20_06975</name>
</gene>
<proteinExistence type="predicted"/>
<dbReference type="AlphaFoldDB" id="A0AAJ3YZE6"/>
<organism evidence="1 2">
    <name type="scientific">Bacillus glycinifermentans</name>
    <dbReference type="NCBI Taxonomy" id="1664069"/>
    <lineage>
        <taxon>Bacteria</taxon>
        <taxon>Bacillati</taxon>
        <taxon>Bacillota</taxon>
        <taxon>Bacilli</taxon>
        <taxon>Bacillales</taxon>
        <taxon>Bacillaceae</taxon>
        <taxon>Bacillus</taxon>
    </lineage>
</organism>
<dbReference type="GeneID" id="82852420"/>
<dbReference type="Proteomes" id="UP000288675">
    <property type="component" value="Chromosome"/>
</dbReference>
<reference evidence="1 2" key="1">
    <citation type="submission" date="2019-01" db="EMBL/GenBank/DDBJ databases">
        <title>Genome sequence of Bacillus glycinifermentans SRCM103574.</title>
        <authorList>
            <person name="Kong H.-J."/>
            <person name="Jeong S.-Y."/>
            <person name="Jeong D.-Y."/>
        </authorList>
    </citation>
    <scope>NUCLEOTIDE SEQUENCE [LARGE SCALE GENOMIC DNA]</scope>
    <source>
        <strain evidence="1 2">SRCM103574</strain>
    </source>
</reference>
<dbReference type="RefSeq" id="WP_128747963.1">
    <property type="nucleotide sequence ID" value="NZ_CP035232.1"/>
</dbReference>
<evidence type="ECO:0000313" key="1">
    <source>
        <dbReference type="EMBL" id="QAT64670.1"/>
    </source>
</evidence>
<name>A0AAJ3YZE6_9BACI</name>